<evidence type="ECO:0000256" key="1">
    <source>
        <dbReference type="SAM" id="MobiDB-lite"/>
    </source>
</evidence>
<sequence length="115" mass="12319">MIGRVERVPAGEDDGADAWLLRGGDLGCARLLRLLRDEVAHLAPGSVVHLETSDPVAPIDLPAWCRITGHDYLGPVPDDGTPRYGVRVVAGARATQPASPWRLTDQPVPTVPPEE</sequence>
<dbReference type="Proteomes" id="UP001500221">
    <property type="component" value="Unassembled WGS sequence"/>
</dbReference>
<gene>
    <name evidence="2" type="ORF">GCM10023340_03160</name>
</gene>
<evidence type="ECO:0000313" key="3">
    <source>
        <dbReference type="Proteomes" id="UP001500221"/>
    </source>
</evidence>
<comment type="caution">
    <text evidence="2">The sequence shown here is derived from an EMBL/GenBank/DDBJ whole genome shotgun (WGS) entry which is preliminary data.</text>
</comment>
<proteinExistence type="predicted"/>
<keyword evidence="3" id="KW-1185">Reference proteome</keyword>
<evidence type="ECO:0008006" key="4">
    <source>
        <dbReference type="Google" id="ProtNLM"/>
    </source>
</evidence>
<dbReference type="Gene3D" id="3.30.110.40">
    <property type="entry name" value="TusA-like domain"/>
    <property type="match status" value="1"/>
</dbReference>
<accession>A0ABP9P786</accession>
<reference evidence="3" key="1">
    <citation type="journal article" date="2019" name="Int. J. Syst. Evol. Microbiol.">
        <title>The Global Catalogue of Microorganisms (GCM) 10K type strain sequencing project: providing services to taxonomists for standard genome sequencing and annotation.</title>
        <authorList>
            <consortium name="The Broad Institute Genomics Platform"/>
            <consortium name="The Broad Institute Genome Sequencing Center for Infectious Disease"/>
            <person name="Wu L."/>
            <person name="Ma J."/>
        </authorList>
    </citation>
    <scope>NUCLEOTIDE SEQUENCE [LARGE SCALE GENOMIC DNA]</scope>
    <source>
        <strain evidence="3">JCM 18459</strain>
    </source>
</reference>
<organism evidence="2 3">
    <name type="scientific">Nocardioides marinquilinus</name>
    <dbReference type="NCBI Taxonomy" id="1210400"/>
    <lineage>
        <taxon>Bacteria</taxon>
        <taxon>Bacillati</taxon>
        <taxon>Actinomycetota</taxon>
        <taxon>Actinomycetes</taxon>
        <taxon>Propionibacteriales</taxon>
        <taxon>Nocardioidaceae</taxon>
        <taxon>Nocardioides</taxon>
    </lineage>
</organism>
<evidence type="ECO:0000313" key="2">
    <source>
        <dbReference type="EMBL" id="GAA5141434.1"/>
    </source>
</evidence>
<dbReference type="InterPro" id="IPR036868">
    <property type="entry name" value="TusA-like_sf"/>
</dbReference>
<feature type="region of interest" description="Disordered" evidence="1">
    <location>
        <begin position="95"/>
        <end position="115"/>
    </location>
</feature>
<dbReference type="SUPFAM" id="SSF64307">
    <property type="entry name" value="SirA-like"/>
    <property type="match status" value="1"/>
</dbReference>
<name>A0ABP9P786_9ACTN</name>
<dbReference type="EMBL" id="BAABKG010000001">
    <property type="protein sequence ID" value="GAA5141434.1"/>
    <property type="molecule type" value="Genomic_DNA"/>
</dbReference>
<protein>
    <recommendedName>
        <fullName evidence="4">Sulfurtransferase TusA family protein</fullName>
    </recommendedName>
</protein>